<keyword evidence="6" id="KW-1185">Reference proteome</keyword>
<organism evidence="5 6">
    <name type="scientific">Pseudomonas japonica</name>
    <dbReference type="NCBI Taxonomy" id="256466"/>
    <lineage>
        <taxon>Bacteria</taxon>
        <taxon>Pseudomonadati</taxon>
        <taxon>Pseudomonadota</taxon>
        <taxon>Gammaproteobacteria</taxon>
        <taxon>Pseudomonadales</taxon>
        <taxon>Pseudomonadaceae</taxon>
        <taxon>Pseudomonas</taxon>
    </lineage>
</organism>
<dbReference type="SUPFAM" id="SSF46689">
    <property type="entry name" value="Homeodomain-like"/>
    <property type="match status" value="1"/>
</dbReference>
<dbReference type="GO" id="GO:0005829">
    <property type="term" value="C:cytosol"/>
    <property type="evidence" value="ECO:0007669"/>
    <property type="project" value="TreeGrafter"/>
</dbReference>
<keyword evidence="2" id="KW-0238">DNA-binding</keyword>
<dbReference type="SMART" id="SM00342">
    <property type="entry name" value="HTH_ARAC"/>
    <property type="match status" value="1"/>
</dbReference>
<evidence type="ECO:0000313" key="5">
    <source>
        <dbReference type="EMBL" id="SNS41965.1"/>
    </source>
</evidence>
<dbReference type="GO" id="GO:0003700">
    <property type="term" value="F:DNA-binding transcription factor activity"/>
    <property type="evidence" value="ECO:0007669"/>
    <property type="project" value="InterPro"/>
</dbReference>
<evidence type="ECO:0000256" key="2">
    <source>
        <dbReference type="ARBA" id="ARBA00023125"/>
    </source>
</evidence>
<dbReference type="Gene3D" id="1.10.10.60">
    <property type="entry name" value="Homeodomain-like"/>
    <property type="match status" value="1"/>
</dbReference>
<evidence type="ECO:0000256" key="3">
    <source>
        <dbReference type="ARBA" id="ARBA00023163"/>
    </source>
</evidence>
<protein>
    <submittedName>
        <fullName evidence="5">Helix-turn-helix domain-containing protein</fullName>
    </submittedName>
</protein>
<dbReference type="PANTHER" id="PTHR47894:SF1">
    <property type="entry name" value="HTH-TYPE TRANSCRIPTIONAL REGULATOR VQSM"/>
    <property type="match status" value="1"/>
</dbReference>
<reference evidence="6" key="1">
    <citation type="submission" date="2017-06" db="EMBL/GenBank/DDBJ databases">
        <authorList>
            <person name="Varghese N."/>
            <person name="Submissions S."/>
        </authorList>
    </citation>
    <scope>NUCLEOTIDE SEQUENCE [LARGE SCALE GENOMIC DNA]</scope>
    <source>
        <strain evidence="6">DSM 22348</strain>
    </source>
</reference>
<dbReference type="Proteomes" id="UP000198407">
    <property type="component" value="Unassembled WGS sequence"/>
</dbReference>
<accession>A0A239EBA5</accession>
<dbReference type="RefSeq" id="WP_042123653.1">
    <property type="nucleotide sequence ID" value="NZ_FZOL01000007.1"/>
</dbReference>
<dbReference type="InterPro" id="IPR018060">
    <property type="entry name" value="HTH_AraC"/>
</dbReference>
<name>A0A239EBA5_9PSED</name>
<dbReference type="OrthoDB" id="5582699at2"/>
<dbReference type="InterPro" id="IPR032687">
    <property type="entry name" value="AraC-type_N"/>
</dbReference>
<evidence type="ECO:0000313" key="6">
    <source>
        <dbReference type="Proteomes" id="UP000198407"/>
    </source>
</evidence>
<keyword evidence="1" id="KW-0805">Transcription regulation</keyword>
<dbReference type="GO" id="GO:0000976">
    <property type="term" value="F:transcription cis-regulatory region binding"/>
    <property type="evidence" value="ECO:0007669"/>
    <property type="project" value="TreeGrafter"/>
</dbReference>
<dbReference type="InterPro" id="IPR009057">
    <property type="entry name" value="Homeodomain-like_sf"/>
</dbReference>
<gene>
    <name evidence="5" type="ORF">SAMN05444352_107196</name>
</gene>
<dbReference type="STRING" id="1215104.GCA_000730585_03540"/>
<feature type="domain" description="HTH araC/xylS-type" evidence="4">
    <location>
        <begin position="234"/>
        <end position="335"/>
    </location>
</feature>
<dbReference type="PANTHER" id="PTHR47894">
    <property type="entry name" value="HTH-TYPE TRANSCRIPTIONAL REGULATOR GADX"/>
    <property type="match status" value="1"/>
</dbReference>
<evidence type="ECO:0000259" key="4">
    <source>
        <dbReference type="PROSITE" id="PS01124"/>
    </source>
</evidence>
<evidence type="ECO:0000256" key="1">
    <source>
        <dbReference type="ARBA" id="ARBA00023015"/>
    </source>
</evidence>
<proteinExistence type="predicted"/>
<keyword evidence="3" id="KW-0804">Transcription</keyword>
<dbReference type="Pfam" id="PF12833">
    <property type="entry name" value="HTH_18"/>
    <property type="match status" value="1"/>
</dbReference>
<dbReference type="EMBL" id="FZOL01000007">
    <property type="protein sequence ID" value="SNS41965.1"/>
    <property type="molecule type" value="Genomic_DNA"/>
</dbReference>
<dbReference type="Pfam" id="PF12625">
    <property type="entry name" value="Arabinose_bd"/>
    <property type="match status" value="1"/>
</dbReference>
<dbReference type="PROSITE" id="PS01124">
    <property type="entry name" value="HTH_ARAC_FAMILY_2"/>
    <property type="match status" value="1"/>
</dbReference>
<sequence>MTTQPVLALLYLFNALRSQGQDLSPLLADHGLTEAQLAPGGRIERGLALRLMCDLARRLPRLDQGLELGQAFGFAGYGPVSFLLLTSETAYAALQCGLRYQQQTFLFSPLSFVPGERESALCLDPLDLPEPGRRFLIDVEMAGTYKLILDLLSTQGRKGIATRVEVPYPAPPNVGSYASFYGCPMHFGSDRARIWMRNDVLQSRLLTADPTAHVYYREQCEEWLRGKSHEPDNADLAAQVRSHLALFQQGFPAADEVARSLGIAERTLRFRLAGAGSSFRQLLDEARFARARRLLGDSQQSVEQVAASLGYAESAAFIRAFQRWAGCSPAAWRRAQRP</sequence>
<dbReference type="AlphaFoldDB" id="A0A239EBA5"/>